<dbReference type="OrthoDB" id="6088308at2"/>
<evidence type="ECO:0000313" key="4">
    <source>
        <dbReference type="Proteomes" id="UP000294325"/>
    </source>
</evidence>
<dbReference type="KEGG" id="nwr:E3U44_16390"/>
<evidence type="ECO:0000313" key="3">
    <source>
        <dbReference type="EMBL" id="QBQ55916.1"/>
    </source>
</evidence>
<evidence type="ECO:0000259" key="2">
    <source>
        <dbReference type="PROSITE" id="PS50110"/>
    </source>
</evidence>
<dbReference type="AlphaFoldDB" id="A0A4P7C4Q3"/>
<reference evidence="3 4" key="1">
    <citation type="submission" date="2019-03" db="EMBL/GenBank/DDBJ databases">
        <title>The genome sequence of Nitrosococcus wardiae strain D1FHST reveals the archetypal metabolic capacity of ammonia-oxidizing Gammaproteobacteria.</title>
        <authorList>
            <person name="Wang L."/>
            <person name="Lim C.K."/>
            <person name="Hanson T.E."/>
            <person name="Dang H."/>
            <person name="Klotz M.G."/>
        </authorList>
    </citation>
    <scope>NUCLEOTIDE SEQUENCE [LARGE SCALE GENOMIC DNA]</scope>
    <source>
        <strain evidence="3 4">D1FHS</strain>
    </source>
</reference>
<dbReference type="Gene3D" id="3.40.50.2300">
    <property type="match status" value="1"/>
</dbReference>
<dbReference type="SUPFAM" id="SSF52172">
    <property type="entry name" value="CheY-like"/>
    <property type="match status" value="1"/>
</dbReference>
<accession>A0A4P7C4Q3</accession>
<dbReference type="InterPro" id="IPR001789">
    <property type="entry name" value="Sig_transdc_resp-reg_receiver"/>
</dbReference>
<dbReference type="RefSeq" id="WP_134359171.1">
    <property type="nucleotide sequence ID" value="NZ_CP038033.1"/>
</dbReference>
<gene>
    <name evidence="3" type="ORF">E3U44_16390</name>
</gene>
<sequence>MPEIFLVMRKPGNIRVLCQALEGHGYTCTGISDKKALEARFEQPLSPDLALVDVSGFGESVWSMCELLQHKDVPFIVLSAKQELGLSSQTLRYGAASILEKPIVKTSLLKLIENMAHASAR</sequence>
<dbReference type="PROSITE" id="PS50110">
    <property type="entry name" value="RESPONSE_REGULATORY"/>
    <property type="match status" value="1"/>
</dbReference>
<keyword evidence="1" id="KW-0597">Phosphoprotein</keyword>
<dbReference type="EMBL" id="CP038033">
    <property type="protein sequence ID" value="QBQ55916.1"/>
    <property type="molecule type" value="Genomic_DNA"/>
</dbReference>
<dbReference type="Proteomes" id="UP000294325">
    <property type="component" value="Chromosome"/>
</dbReference>
<dbReference type="Pfam" id="PF00072">
    <property type="entry name" value="Response_reg"/>
    <property type="match status" value="1"/>
</dbReference>
<feature type="modified residue" description="4-aspartylphosphate" evidence="1">
    <location>
        <position position="53"/>
    </location>
</feature>
<name>A0A4P7C4Q3_9GAMM</name>
<dbReference type="CDD" id="cd00156">
    <property type="entry name" value="REC"/>
    <property type="match status" value="1"/>
</dbReference>
<organism evidence="3 4">
    <name type="scientific">Nitrosococcus wardiae</name>
    <dbReference type="NCBI Taxonomy" id="1814290"/>
    <lineage>
        <taxon>Bacteria</taxon>
        <taxon>Pseudomonadati</taxon>
        <taxon>Pseudomonadota</taxon>
        <taxon>Gammaproteobacteria</taxon>
        <taxon>Chromatiales</taxon>
        <taxon>Chromatiaceae</taxon>
        <taxon>Nitrosococcus</taxon>
    </lineage>
</organism>
<keyword evidence="4" id="KW-1185">Reference proteome</keyword>
<evidence type="ECO:0000256" key="1">
    <source>
        <dbReference type="PROSITE-ProRule" id="PRU00169"/>
    </source>
</evidence>
<protein>
    <submittedName>
        <fullName evidence="3">Response regulator</fullName>
    </submittedName>
</protein>
<proteinExistence type="predicted"/>
<dbReference type="InterPro" id="IPR011006">
    <property type="entry name" value="CheY-like_superfamily"/>
</dbReference>
<feature type="domain" description="Response regulatory" evidence="2">
    <location>
        <begin position="3"/>
        <end position="116"/>
    </location>
</feature>
<dbReference type="GO" id="GO:0000160">
    <property type="term" value="P:phosphorelay signal transduction system"/>
    <property type="evidence" value="ECO:0007669"/>
    <property type="project" value="InterPro"/>
</dbReference>